<organism evidence="3">
    <name type="scientific">Medioppia subpectinata</name>
    <dbReference type="NCBI Taxonomy" id="1979941"/>
    <lineage>
        <taxon>Eukaryota</taxon>
        <taxon>Metazoa</taxon>
        <taxon>Ecdysozoa</taxon>
        <taxon>Arthropoda</taxon>
        <taxon>Chelicerata</taxon>
        <taxon>Arachnida</taxon>
        <taxon>Acari</taxon>
        <taxon>Acariformes</taxon>
        <taxon>Sarcoptiformes</taxon>
        <taxon>Oribatida</taxon>
        <taxon>Brachypylina</taxon>
        <taxon>Oppioidea</taxon>
        <taxon>Oppiidae</taxon>
        <taxon>Medioppia</taxon>
    </lineage>
</organism>
<evidence type="ECO:0000313" key="4">
    <source>
        <dbReference type="Proteomes" id="UP000759131"/>
    </source>
</evidence>
<dbReference type="OrthoDB" id="64893at2759"/>
<feature type="signal peptide" evidence="1">
    <location>
        <begin position="1"/>
        <end position="17"/>
    </location>
</feature>
<sequence length="233" mass="26369">MFFIIFLSAFIIQSTVCHNSDSSALLDEPPSRSSAYRFFFKTLPNDKDGYLNCGGFDTQWGVNGGKCGVCGDPYNGARDNELPYGKYTKDLTVTRTYKSGSTIYAKVHMIKNNGGHFEFRLCPATALLNNETIRQEPHDWVQEVTDQCLDSHRLEVLGSTDGNRWCWPIPDRQQQGVIYQIKVKLPQGLRCERCVFQWTWVTADNYGWCSDGTWKLGCGPQTTHKACADVQII</sequence>
<reference evidence="3" key="1">
    <citation type="submission" date="2020-11" db="EMBL/GenBank/DDBJ databases">
        <authorList>
            <person name="Tran Van P."/>
        </authorList>
    </citation>
    <scope>NUCLEOTIDE SEQUENCE</scope>
</reference>
<feature type="chain" id="PRO_5035591829" description="Chitin-binding type-4 domain-containing protein" evidence="1">
    <location>
        <begin position="18"/>
        <end position="233"/>
    </location>
</feature>
<keyword evidence="4" id="KW-1185">Reference proteome</keyword>
<dbReference type="Proteomes" id="UP000759131">
    <property type="component" value="Unassembled WGS sequence"/>
</dbReference>
<dbReference type="InterPro" id="IPR004302">
    <property type="entry name" value="Cellulose/chitin-bd_N"/>
</dbReference>
<evidence type="ECO:0000259" key="2">
    <source>
        <dbReference type="Pfam" id="PF03067"/>
    </source>
</evidence>
<keyword evidence="1" id="KW-0732">Signal</keyword>
<dbReference type="AlphaFoldDB" id="A0A7R9KNI8"/>
<name>A0A7R9KNI8_9ACAR</name>
<feature type="domain" description="Chitin-binding type-4" evidence="2">
    <location>
        <begin position="26"/>
        <end position="211"/>
    </location>
</feature>
<proteinExistence type="predicted"/>
<gene>
    <name evidence="3" type="ORF">OSB1V03_LOCUS5847</name>
</gene>
<protein>
    <recommendedName>
        <fullName evidence="2">Chitin-binding type-4 domain-containing protein</fullName>
    </recommendedName>
</protein>
<dbReference type="EMBL" id="CAJPIZ010003043">
    <property type="protein sequence ID" value="CAG2105843.1"/>
    <property type="molecule type" value="Genomic_DNA"/>
</dbReference>
<evidence type="ECO:0000313" key="3">
    <source>
        <dbReference type="EMBL" id="CAD7625413.1"/>
    </source>
</evidence>
<dbReference type="EMBL" id="OC857618">
    <property type="protein sequence ID" value="CAD7625413.1"/>
    <property type="molecule type" value="Genomic_DNA"/>
</dbReference>
<dbReference type="Pfam" id="PF03067">
    <property type="entry name" value="LPMO_10"/>
    <property type="match status" value="1"/>
</dbReference>
<evidence type="ECO:0000256" key="1">
    <source>
        <dbReference type="SAM" id="SignalP"/>
    </source>
</evidence>
<accession>A0A7R9KNI8</accession>